<dbReference type="EMBL" id="ADFP01000095">
    <property type="protein sequence ID" value="EFB90106.1"/>
    <property type="molecule type" value="Genomic_DNA"/>
</dbReference>
<dbReference type="Proteomes" id="UP000006462">
    <property type="component" value="Unassembled WGS sequence"/>
</dbReference>
<reference evidence="1 2" key="1">
    <citation type="submission" date="2009-12" db="EMBL/GenBank/DDBJ databases">
        <authorList>
            <person name="Shrivastava S."/>
            <person name="Madupu R."/>
            <person name="Durkin A.S."/>
            <person name="Torralba M."/>
            <person name="Methe B."/>
            <person name="Sutton G.G."/>
            <person name="Strausberg R.L."/>
            <person name="Nelson K.E."/>
        </authorList>
    </citation>
    <scope>NUCLEOTIDE SEQUENCE [LARGE SCALE GENOMIC DNA]</scope>
    <source>
        <strain evidence="1 2">W5455</strain>
    </source>
</reference>
<comment type="caution">
    <text evidence="1">The sequence shown here is derived from an EMBL/GenBank/DDBJ whole genome shotgun (WGS) entry which is preliminary data.</text>
</comment>
<accession>A0ABM9ZT89</accession>
<proteinExistence type="predicted"/>
<name>A0ABM9ZT89_9BACT</name>
<protein>
    <submittedName>
        <fullName evidence="1">Uncharacterized protein</fullName>
    </submittedName>
</protein>
<gene>
    <name evidence="1" type="ORF">HMPREF7215_1827</name>
</gene>
<sequence>MALRHKNGAGPFNFVVFLYYYAETRANLPSKERGNIV</sequence>
<evidence type="ECO:0000313" key="1">
    <source>
        <dbReference type="EMBL" id="EFB90106.1"/>
    </source>
</evidence>
<organism evidence="1 2">
    <name type="scientific">Pyramidobacter piscolens W5455</name>
    <dbReference type="NCBI Taxonomy" id="352165"/>
    <lineage>
        <taxon>Bacteria</taxon>
        <taxon>Thermotogati</taxon>
        <taxon>Synergistota</taxon>
        <taxon>Synergistia</taxon>
        <taxon>Synergistales</taxon>
        <taxon>Dethiosulfovibrionaceae</taxon>
        <taxon>Pyramidobacter</taxon>
    </lineage>
</organism>
<evidence type="ECO:0000313" key="2">
    <source>
        <dbReference type="Proteomes" id="UP000006462"/>
    </source>
</evidence>
<keyword evidence="2" id="KW-1185">Reference proteome</keyword>